<keyword evidence="6" id="KW-0326">Glycosidase</keyword>
<dbReference type="EMBL" id="BMMH01000007">
    <property type="protein sequence ID" value="GGL19918.1"/>
    <property type="molecule type" value="Genomic_DNA"/>
</dbReference>
<protein>
    <submittedName>
        <fullName evidence="6">Xylanase</fullName>
    </submittedName>
</protein>
<dbReference type="GO" id="GO:0005576">
    <property type="term" value="C:extracellular region"/>
    <property type="evidence" value="ECO:0007669"/>
    <property type="project" value="UniProtKB-SubCell"/>
</dbReference>
<sequence>MVRFPEVFVRAVVSALVLVAATACGGAPDAAPPQPPPAAPTPPPATTPPLPDPAAVGADELGSVPILMYHQLAAQPGGEYDQTPAEFRAELDRLHREGYRPITAAQYAAGAVDIPAGTHPVVLTFDDSTTSQLRFTADGTPAPDCAVAILEEFAARHPDFPARATFYVTDDPFGGDPRALPWLARHGYEIGAHTATHQDLGTLDAGGVQRELAQNVQAIGAAAPDTAVTTMALPLGSSPADPGLAVAGTWGGTAYRFAAVMLVGANPAPSPFGAVDPGAVPRIRSGLGRVPFDSAYWLDELAVNPGTRFTSDGDPDRISFPRDSAGELHPRWVGRAAQY</sequence>
<dbReference type="InterPro" id="IPR051398">
    <property type="entry name" value="Polysacch_Deacetylase"/>
</dbReference>
<feature type="domain" description="NodB homology" evidence="5">
    <location>
        <begin position="117"/>
        <end position="241"/>
    </location>
</feature>
<evidence type="ECO:0000313" key="6">
    <source>
        <dbReference type="EMBL" id="GGL19918.1"/>
    </source>
</evidence>
<dbReference type="PROSITE" id="PS51257">
    <property type="entry name" value="PROKAR_LIPOPROTEIN"/>
    <property type="match status" value="1"/>
</dbReference>
<dbReference type="AlphaFoldDB" id="A0A917VW32"/>
<reference evidence="6" key="2">
    <citation type="submission" date="2020-09" db="EMBL/GenBank/DDBJ databases">
        <authorList>
            <person name="Sun Q."/>
            <person name="Zhou Y."/>
        </authorList>
    </citation>
    <scope>NUCLEOTIDE SEQUENCE</scope>
    <source>
        <strain evidence="6">CGMCC 4.3508</strain>
    </source>
</reference>
<evidence type="ECO:0000256" key="3">
    <source>
        <dbReference type="SAM" id="MobiDB-lite"/>
    </source>
</evidence>
<proteinExistence type="predicted"/>
<dbReference type="RefSeq" id="WP_058853661.1">
    <property type="nucleotide sequence ID" value="NZ_BMMH01000007.1"/>
</dbReference>
<keyword evidence="6" id="KW-0378">Hydrolase</keyword>
<dbReference type="PANTHER" id="PTHR34216">
    <property type="match status" value="1"/>
</dbReference>
<keyword evidence="6" id="KW-0624">Polysaccharide degradation</keyword>
<evidence type="ECO:0000256" key="1">
    <source>
        <dbReference type="ARBA" id="ARBA00004613"/>
    </source>
</evidence>
<dbReference type="GO" id="GO:0016798">
    <property type="term" value="F:hydrolase activity, acting on glycosyl bonds"/>
    <property type="evidence" value="ECO:0007669"/>
    <property type="project" value="UniProtKB-KW"/>
</dbReference>
<keyword evidence="6" id="KW-0858">Xylan degradation</keyword>
<dbReference type="SUPFAM" id="SSF88713">
    <property type="entry name" value="Glycoside hydrolase/deacetylase"/>
    <property type="match status" value="1"/>
</dbReference>
<organism evidence="6 7">
    <name type="scientific">Nocardia jinanensis</name>
    <dbReference type="NCBI Taxonomy" id="382504"/>
    <lineage>
        <taxon>Bacteria</taxon>
        <taxon>Bacillati</taxon>
        <taxon>Actinomycetota</taxon>
        <taxon>Actinomycetes</taxon>
        <taxon>Mycobacteriales</taxon>
        <taxon>Nocardiaceae</taxon>
        <taxon>Nocardia</taxon>
    </lineage>
</organism>
<feature type="chain" id="PRO_5039292997" evidence="4">
    <location>
        <begin position="26"/>
        <end position="339"/>
    </location>
</feature>
<comment type="caution">
    <text evidence="6">The sequence shown here is derived from an EMBL/GenBank/DDBJ whole genome shotgun (WGS) entry which is preliminary data.</text>
</comment>
<evidence type="ECO:0000259" key="5">
    <source>
        <dbReference type="Pfam" id="PF01522"/>
    </source>
</evidence>
<dbReference type="Gene3D" id="3.20.20.370">
    <property type="entry name" value="Glycoside hydrolase/deacetylase"/>
    <property type="match status" value="1"/>
</dbReference>
<evidence type="ECO:0000256" key="2">
    <source>
        <dbReference type="ARBA" id="ARBA00022729"/>
    </source>
</evidence>
<keyword evidence="6" id="KW-0119">Carbohydrate metabolism</keyword>
<gene>
    <name evidence="6" type="ORF">GCM10011588_38300</name>
</gene>
<accession>A0A917VW32</accession>
<dbReference type="InterPro" id="IPR002509">
    <property type="entry name" value="NODB_dom"/>
</dbReference>
<dbReference type="Proteomes" id="UP000638263">
    <property type="component" value="Unassembled WGS sequence"/>
</dbReference>
<dbReference type="Pfam" id="PF01522">
    <property type="entry name" value="Polysacc_deac_1"/>
    <property type="match status" value="1"/>
</dbReference>
<dbReference type="GO" id="GO:0016810">
    <property type="term" value="F:hydrolase activity, acting on carbon-nitrogen (but not peptide) bonds"/>
    <property type="evidence" value="ECO:0007669"/>
    <property type="project" value="InterPro"/>
</dbReference>
<keyword evidence="2 4" id="KW-0732">Signal</keyword>
<dbReference type="PANTHER" id="PTHR34216:SF3">
    <property type="entry name" value="POLY-BETA-1,6-N-ACETYL-D-GLUCOSAMINE N-DEACETYLASE"/>
    <property type="match status" value="1"/>
</dbReference>
<dbReference type="GO" id="GO:0045493">
    <property type="term" value="P:xylan catabolic process"/>
    <property type="evidence" value="ECO:0007669"/>
    <property type="project" value="UniProtKB-KW"/>
</dbReference>
<evidence type="ECO:0000256" key="4">
    <source>
        <dbReference type="SAM" id="SignalP"/>
    </source>
</evidence>
<name>A0A917VW32_9NOCA</name>
<feature type="signal peptide" evidence="4">
    <location>
        <begin position="1"/>
        <end position="25"/>
    </location>
</feature>
<reference evidence="6" key="1">
    <citation type="journal article" date="2014" name="Int. J. Syst. Evol. Microbiol.">
        <title>Complete genome sequence of Corynebacterium casei LMG S-19264T (=DSM 44701T), isolated from a smear-ripened cheese.</title>
        <authorList>
            <consortium name="US DOE Joint Genome Institute (JGI-PGF)"/>
            <person name="Walter F."/>
            <person name="Albersmeier A."/>
            <person name="Kalinowski J."/>
            <person name="Ruckert C."/>
        </authorList>
    </citation>
    <scope>NUCLEOTIDE SEQUENCE</scope>
    <source>
        <strain evidence="6">CGMCC 4.3508</strain>
    </source>
</reference>
<dbReference type="InterPro" id="IPR011330">
    <property type="entry name" value="Glyco_hydro/deAcase_b/a-brl"/>
</dbReference>
<feature type="region of interest" description="Disordered" evidence="3">
    <location>
        <begin position="27"/>
        <end position="57"/>
    </location>
</feature>
<feature type="compositionally biased region" description="Pro residues" evidence="3">
    <location>
        <begin position="30"/>
        <end position="52"/>
    </location>
</feature>
<comment type="subcellular location">
    <subcellularLocation>
        <location evidence="1">Secreted</location>
    </subcellularLocation>
</comment>
<keyword evidence="7" id="KW-1185">Reference proteome</keyword>
<evidence type="ECO:0000313" key="7">
    <source>
        <dbReference type="Proteomes" id="UP000638263"/>
    </source>
</evidence>